<dbReference type="GO" id="GO:0005737">
    <property type="term" value="C:cytoplasm"/>
    <property type="evidence" value="ECO:0007669"/>
    <property type="project" value="InterPro"/>
</dbReference>
<dbReference type="PROSITE" id="PS50122">
    <property type="entry name" value="CHEB"/>
    <property type="match status" value="1"/>
</dbReference>
<dbReference type="Proteomes" id="UP000030700">
    <property type="component" value="Unassembled WGS sequence"/>
</dbReference>
<dbReference type="PANTHER" id="PTHR42872:SF3">
    <property type="entry name" value="PROTEIN-GLUTAMATE METHYLESTERASE_PROTEIN-GLUTAMINE GLUTAMINASE 1"/>
    <property type="match status" value="1"/>
</dbReference>
<feature type="domain" description="CheB-type methylesterase" evidence="5">
    <location>
        <begin position="5"/>
        <end position="189"/>
    </location>
</feature>
<dbReference type="PANTHER" id="PTHR42872">
    <property type="entry name" value="PROTEIN-GLUTAMATE METHYLESTERASE/PROTEIN-GLUTAMINE GLUTAMINASE"/>
    <property type="match status" value="1"/>
</dbReference>
<dbReference type="Pfam" id="PF01339">
    <property type="entry name" value="CheB_methylest"/>
    <property type="match status" value="1"/>
</dbReference>
<dbReference type="AlphaFoldDB" id="A0A0S6VSG0"/>
<gene>
    <name evidence="6" type="ORF">U14_01611</name>
</gene>
<reference evidence="6" key="1">
    <citation type="journal article" date="2015" name="PeerJ">
        <title>First genomic representation of candidate bacterial phylum KSB3 points to enhanced environmental sensing as a trigger of wastewater bulking.</title>
        <authorList>
            <person name="Sekiguchi Y."/>
            <person name="Ohashi A."/>
            <person name="Parks D.H."/>
            <person name="Yamauchi T."/>
            <person name="Tyson G.W."/>
            <person name="Hugenholtz P."/>
        </authorList>
    </citation>
    <scope>NUCLEOTIDE SEQUENCE [LARGE SCALE GENOMIC DNA]</scope>
</reference>
<dbReference type="HOGENOM" id="CLU_000445_51_2_0"/>
<evidence type="ECO:0000259" key="5">
    <source>
        <dbReference type="PROSITE" id="PS50122"/>
    </source>
</evidence>
<evidence type="ECO:0000256" key="3">
    <source>
        <dbReference type="ARBA" id="ARBA00048267"/>
    </source>
</evidence>
<dbReference type="InterPro" id="IPR035909">
    <property type="entry name" value="CheB_C"/>
</dbReference>
<evidence type="ECO:0000256" key="2">
    <source>
        <dbReference type="ARBA" id="ARBA00039140"/>
    </source>
</evidence>
<evidence type="ECO:0000256" key="1">
    <source>
        <dbReference type="ARBA" id="ARBA00022801"/>
    </source>
</evidence>
<dbReference type="GO" id="GO:0008984">
    <property type="term" value="F:protein-glutamate methylesterase activity"/>
    <property type="evidence" value="ECO:0007669"/>
    <property type="project" value="UniProtKB-EC"/>
</dbReference>
<dbReference type="Gene3D" id="3.40.50.180">
    <property type="entry name" value="Methylesterase CheB, C-terminal domain"/>
    <property type="match status" value="1"/>
</dbReference>
<proteinExistence type="predicted"/>
<feature type="active site" evidence="4">
    <location>
        <position position="44"/>
    </location>
</feature>
<accession>A0A0S6VSG0</accession>
<evidence type="ECO:0000313" key="6">
    <source>
        <dbReference type="EMBL" id="GAK50381.1"/>
    </source>
</evidence>
<dbReference type="CDD" id="cd16433">
    <property type="entry name" value="CheB"/>
    <property type="match status" value="1"/>
</dbReference>
<protein>
    <recommendedName>
        <fullName evidence="2">protein-glutamate methylesterase</fullName>
        <ecNumber evidence="2">3.1.1.61</ecNumber>
    </recommendedName>
</protein>
<dbReference type="STRING" id="1499966.U14_01611"/>
<dbReference type="GO" id="GO:0000156">
    <property type="term" value="F:phosphorelay response regulator activity"/>
    <property type="evidence" value="ECO:0007669"/>
    <property type="project" value="InterPro"/>
</dbReference>
<feature type="active site" evidence="4">
    <location>
        <position position="17"/>
    </location>
</feature>
<evidence type="ECO:0000313" key="7">
    <source>
        <dbReference type="Proteomes" id="UP000030700"/>
    </source>
</evidence>
<name>A0A0S6VSG0_9BACT</name>
<sequence>MKKSIKKHYEAVVIGVSTGGLDALQRLFSSLTADFRMAVLVVPHQHPHSSNFLVTHLNARCRIPVQEALDKAPIHAGVVYIAPPNYHLLVEMDHTLSLASTEKVNYARPSIDELFFTAADAYRSRLIGVILTGANSDGSRGLQKINAVGGLTIVQDPSTAEVASMPQAALNAAQVDYVLPIEQIGTLLTRINSGEEVFYIETSASDALVE</sequence>
<evidence type="ECO:0000256" key="4">
    <source>
        <dbReference type="PROSITE-ProRule" id="PRU00050"/>
    </source>
</evidence>
<feature type="active site" evidence="4">
    <location>
        <position position="137"/>
    </location>
</feature>
<dbReference type="EC" id="3.1.1.61" evidence="2"/>
<keyword evidence="4" id="KW-0145">Chemotaxis</keyword>
<organism evidence="6">
    <name type="scientific">Candidatus Moduliflexus flocculans</name>
    <dbReference type="NCBI Taxonomy" id="1499966"/>
    <lineage>
        <taxon>Bacteria</taxon>
        <taxon>Candidatus Moduliflexota</taxon>
        <taxon>Candidatus Moduliflexia</taxon>
        <taxon>Candidatus Moduliflexales</taxon>
        <taxon>Candidatus Moduliflexaceae</taxon>
    </lineage>
</organism>
<dbReference type="SUPFAM" id="SSF52738">
    <property type="entry name" value="Methylesterase CheB, C-terminal domain"/>
    <property type="match status" value="1"/>
</dbReference>
<dbReference type="GO" id="GO:0006935">
    <property type="term" value="P:chemotaxis"/>
    <property type="evidence" value="ECO:0007669"/>
    <property type="project" value="UniProtKB-UniRule"/>
</dbReference>
<dbReference type="EMBL" id="DF820456">
    <property type="protein sequence ID" value="GAK50381.1"/>
    <property type="molecule type" value="Genomic_DNA"/>
</dbReference>
<dbReference type="InterPro" id="IPR000673">
    <property type="entry name" value="Sig_transdc_resp-reg_Me-estase"/>
</dbReference>
<comment type="catalytic activity">
    <reaction evidence="3">
        <text>[protein]-L-glutamate 5-O-methyl ester + H2O = L-glutamyl-[protein] + methanol + H(+)</text>
        <dbReference type="Rhea" id="RHEA:23236"/>
        <dbReference type="Rhea" id="RHEA-COMP:10208"/>
        <dbReference type="Rhea" id="RHEA-COMP:10311"/>
        <dbReference type="ChEBI" id="CHEBI:15377"/>
        <dbReference type="ChEBI" id="CHEBI:15378"/>
        <dbReference type="ChEBI" id="CHEBI:17790"/>
        <dbReference type="ChEBI" id="CHEBI:29973"/>
        <dbReference type="ChEBI" id="CHEBI:82795"/>
        <dbReference type="EC" id="3.1.1.61"/>
    </reaction>
</comment>
<keyword evidence="7" id="KW-1185">Reference proteome</keyword>
<keyword evidence="1 4" id="KW-0378">Hydrolase</keyword>